<protein>
    <submittedName>
        <fullName evidence="2">Uncharacterized protein</fullName>
    </submittedName>
</protein>
<name>A0A0F3NA32_ANAPH</name>
<evidence type="ECO:0000313" key="3">
    <source>
        <dbReference type="Proteomes" id="UP000033441"/>
    </source>
</evidence>
<feature type="region of interest" description="Disordered" evidence="1">
    <location>
        <begin position="1"/>
        <end position="32"/>
    </location>
</feature>
<dbReference type="PATRIC" id="fig|1359152.3.peg.710"/>
<organism evidence="2 3">
    <name type="scientific">Anaplasma phagocytophilum str. ApMUC09</name>
    <dbReference type="NCBI Taxonomy" id="1359152"/>
    <lineage>
        <taxon>Bacteria</taxon>
        <taxon>Pseudomonadati</taxon>
        <taxon>Pseudomonadota</taxon>
        <taxon>Alphaproteobacteria</taxon>
        <taxon>Rickettsiales</taxon>
        <taxon>Anaplasmataceae</taxon>
        <taxon>Anaplasma</taxon>
        <taxon>phagocytophilum group</taxon>
    </lineage>
</organism>
<dbReference type="EMBL" id="LANV01000001">
    <property type="protein sequence ID" value="KJV63774.1"/>
    <property type="molecule type" value="Genomic_DNA"/>
</dbReference>
<dbReference type="AlphaFoldDB" id="A0A0F3NA32"/>
<proteinExistence type="predicted"/>
<sequence length="56" mass="6570">MRYMGRTDVKKDMRVNTGRRLSNSTTLEREKKHGENSLFSLYSLHCTTRKVATKVH</sequence>
<gene>
    <name evidence="2" type="ORF">APHMUC_0668</name>
</gene>
<comment type="caution">
    <text evidence="2">The sequence shown here is derived from an EMBL/GenBank/DDBJ whole genome shotgun (WGS) entry which is preliminary data.</text>
</comment>
<evidence type="ECO:0000256" key="1">
    <source>
        <dbReference type="SAM" id="MobiDB-lite"/>
    </source>
</evidence>
<evidence type="ECO:0000313" key="2">
    <source>
        <dbReference type="EMBL" id="KJV63774.1"/>
    </source>
</evidence>
<reference evidence="2 3" key="1">
    <citation type="submission" date="2015-02" db="EMBL/GenBank/DDBJ databases">
        <title>Genome Sequencing of Rickettsiales.</title>
        <authorList>
            <person name="Daugherty S.C."/>
            <person name="Su Q."/>
            <person name="Abolude K."/>
            <person name="Beier-Sexton M."/>
            <person name="Carlyon J.A."/>
            <person name="Carter R."/>
            <person name="Day N.P."/>
            <person name="Dumler S.J."/>
            <person name="Dyachenko V."/>
            <person name="Godinez A."/>
            <person name="Kurtti T.J."/>
            <person name="Lichay M."/>
            <person name="Mullins K.E."/>
            <person name="Ott S."/>
            <person name="Pappas-Brown V."/>
            <person name="Paris D.H."/>
            <person name="Patel P."/>
            <person name="Richards A.L."/>
            <person name="Sadzewicz L."/>
            <person name="Sears K."/>
            <person name="Seidman D."/>
            <person name="Sengamalay N."/>
            <person name="Stenos J."/>
            <person name="Tallon L.J."/>
            <person name="Vincent G."/>
            <person name="Fraser C.M."/>
            <person name="Munderloh U."/>
            <person name="Dunning-Hotopp J.C."/>
        </authorList>
    </citation>
    <scope>NUCLEOTIDE SEQUENCE [LARGE SCALE GENOMIC DNA]</scope>
    <source>
        <strain evidence="2 3">ApMUC09</strain>
    </source>
</reference>
<feature type="compositionally biased region" description="Basic and acidic residues" evidence="1">
    <location>
        <begin position="1"/>
        <end position="14"/>
    </location>
</feature>
<accession>A0A0F3NA32</accession>
<dbReference type="Proteomes" id="UP000033441">
    <property type="component" value="Unassembled WGS sequence"/>
</dbReference>